<sequence>MDKSTTISFSVGITPGITYQLFNKVYLYSNLGNIGYFKNENEREDEISKSDSFNFNAFTKNLNFGLFVTL</sequence>
<gene>
    <name evidence="1" type="ORF">A8C32_01300</name>
</gene>
<reference evidence="1 2" key="1">
    <citation type="submission" date="2016-05" db="EMBL/GenBank/DDBJ databases">
        <title>Draft Genome Sequence of Algibacter sp. Strain SK-16 Isolated from the Surface Water of Aburatsubo Inlet.</title>
        <authorList>
            <person name="Wong S.-K."/>
            <person name="Yoshizawa S."/>
            <person name="Nakajima Y."/>
            <person name="Ogura Y."/>
            <person name="Tetsuya H."/>
            <person name="Hamasaki K."/>
        </authorList>
    </citation>
    <scope>NUCLEOTIDE SEQUENCE [LARGE SCALE GENOMIC DNA]</scope>
    <source>
        <strain evidence="1 2">SK-16</strain>
    </source>
</reference>
<organism evidence="1 2">
    <name type="scientific">Flavivirga aquatica</name>
    <dbReference type="NCBI Taxonomy" id="1849968"/>
    <lineage>
        <taxon>Bacteria</taxon>
        <taxon>Pseudomonadati</taxon>
        <taxon>Bacteroidota</taxon>
        <taxon>Flavobacteriia</taxon>
        <taxon>Flavobacteriales</taxon>
        <taxon>Flavobacteriaceae</taxon>
        <taxon>Flavivirga</taxon>
    </lineage>
</organism>
<dbReference type="Proteomes" id="UP000095713">
    <property type="component" value="Unassembled WGS sequence"/>
</dbReference>
<accession>A0A1E5T9Q6</accession>
<keyword evidence="2" id="KW-1185">Reference proteome</keyword>
<comment type="caution">
    <text evidence="1">The sequence shown here is derived from an EMBL/GenBank/DDBJ whole genome shotgun (WGS) entry which is preliminary data.</text>
</comment>
<evidence type="ECO:0008006" key="3">
    <source>
        <dbReference type="Google" id="ProtNLM"/>
    </source>
</evidence>
<evidence type="ECO:0000313" key="1">
    <source>
        <dbReference type="EMBL" id="OEK08125.1"/>
    </source>
</evidence>
<protein>
    <recommendedName>
        <fullName evidence="3">Outer membrane protein beta-barrel domain-containing protein</fullName>
    </recommendedName>
</protein>
<dbReference type="EMBL" id="MDJD01000034">
    <property type="protein sequence ID" value="OEK08125.1"/>
    <property type="molecule type" value="Genomic_DNA"/>
</dbReference>
<proteinExistence type="predicted"/>
<dbReference type="AlphaFoldDB" id="A0A1E5T9Q6"/>
<name>A0A1E5T9Q6_9FLAO</name>
<evidence type="ECO:0000313" key="2">
    <source>
        <dbReference type="Proteomes" id="UP000095713"/>
    </source>
</evidence>